<evidence type="ECO:0000313" key="11">
    <source>
        <dbReference type="EMBL" id="TQL88073.1"/>
    </source>
</evidence>
<protein>
    <submittedName>
        <fullName evidence="11">Polar amino acid transport system permease protein</fullName>
    </submittedName>
</protein>
<dbReference type="PANTHER" id="PTHR30614:SF0">
    <property type="entry name" value="L-CYSTINE TRANSPORT SYSTEM PERMEASE PROTEIN TCYL"/>
    <property type="match status" value="1"/>
</dbReference>
<dbReference type="FunFam" id="1.10.3720.10:FF:000006">
    <property type="entry name" value="Glutamate/aspartate ABC transporter, permease protein GltK"/>
    <property type="match status" value="1"/>
</dbReference>
<keyword evidence="4 8" id="KW-0812">Transmembrane</keyword>
<keyword evidence="5" id="KW-0029">Amino-acid transport</keyword>
<dbReference type="Proteomes" id="UP000316096">
    <property type="component" value="Unassembled WGS sequence"/>
</dbReference>
<comment type="caution">
    <text evidence="11">The sequence shown here is derived from an EMBL/GenBank/DDBJ whole genome shotgun (WGS) entry which is preliminary data.</text>
</comment>
<feature type="transmembrane region" description="Helical" evidence="8">
    <location>
        <begin position="151"/>
        <end position="172"/>
    </location>
</feature>
<keyword evidence="7 8" id="KW-0472">Membrane</keyword>
<feature type="domain" description="ABC transmembrane type-1" evidence="10">
    <location>
        <begin position="77"/>
        <end position="284"/>
    </location>
</feature>
<proteinExistence type="inferred from homology"/>
<evidence type="ECO:0000256" key="6">
    <source>
        <dbReference type="ARBA" id="ARBA00022989"/>
    </source>
</evidence>
<feature type="transmembrane region" description="Helical" evidence="8">
    <location>
        <begin position="265"/>
        <end position="287"/>
    </location>
</feature>
<evidence type="ECO:0000256" key="7">
    <source>
        <dbReference type="ARBA" id="ARBA00023136"/>
    </source>
</evidence>
<evidence type="ECO:0000256" key="2">
    <source>
        <dbReference type="ARBA" id="ARBA00022448"/>
    </source>
</evidence>
<dbReference type="Gene3D" id="1.10.3720.10">
    <property type="entry name" value="MetI-like"/>
    <property type="match status" value="1"/>
</dbReference>
<name>A0A543BTB0_9ACTN</name>
<comment type="similarity">
    <text evidence="8">Belongs to the binding-protein-dependent transport system permease family.</text>
</comment>
<gene>
    <name evidence="11" type="ORF">FB559_8687</name>
</gene>
<dbReference type="AlphaFoldDB" id="A0A543BTB0"/>
<evidence type="ECO:0000259" key="10">
    <source>
        <dbReference type="PROSITE" id="PS50928"/>
    </source>
</evidence>
<dbReference type="InterPro" id="IPR010065">
    <property type="entry name" value="AA_ABC_transptr_permease_3TM"/>
</dbReference>
<organism evidence="11 12">
    <name type="scientific">Actinoallomurus bryophytorum</name>
    <dbReference type="NCBI Taxonomy" id="1490222"/>
    <lineage>
        <taxon>Bacteria</taxon>
        <taxon>Bacillati</taxon>
        <taxon>Actinomycetota</taxon>
        <taxon>Actinomycetes</taxon>
        <taxon>Streptosporangiales</taxon>
        <taxon>Thermomonosporaceae</taxon>
        <taxon>Actinoallomurus</taxon>
    </lineage>
</organism>
<feature type="region of interest" description="Disordered" evidence="9">
    <location>
        <begin position="1"/>
        <end position="21"/>
    </location>
</feature>
<dbReference type="PANTHER" id="PTHR30614">
    <property type="entry name" value="MEMBRANE COMPONENT OF AMINO ACID ABC TRANSPORTER"/>
    <property type="match status" value="1"/>
</dbReference>
<dbReference type="InterPro" id="IPR000515">
    <property type="entry name" value="MetI-like"/>
</dbReference>
<comment type="subcellular location">
    <subcellularLocation>
        <location evidence="1 8">Cell membrane</location>
        <topology evidence="1 8">Multi-pass membrane protein</topology>
    </subcellularLocation>
</comment>
<dbReference type="CDD" id="cd06261">
    <property type="entry name" value="TM_PBP2"/>
    <property type="match status" value="1"/>
</dbReference>
<reference evidence="11 12" key="1">
    <citation type="submission" date="2019-06" db="EMBL/GenBank/DDBJ databases">
        <title>Sequencing the genomes of 1000 actinobacteria strains.</title>
        <authorList>
            <person name="Klenk H.-P."/>
        </authorList>
    </citation>
    <scope>NUCLEOTIDE SEQUENCE [LARGE SCALE GENOMIC DNA]</scope>
    <source>
        <strain evidence="11 12">DSM 102200</strain>
    </source>
</reference>
<evidence type="ECO:0000256" key="5">
    <source>
        <dbReference type="ARBA" id="ARBA00022970"/>
    </source>
</evidence>
<evidence type="ECO:0000256" key="9">
    <source>
        <dbReference type="SAM" id="MobiDB-lite"/>
    </source>
</evidence>
<dbReference type="OrthoDB" id="92598at2"/>
<feature type="transmembrane region" description="Helical" evidence="8">
    <location>
        <begin position="36"/>
        <end position="54"/>
    </location>
</feature>
<accession>A0A543BTB0</accession>
<dbReference type="InterPro" id="IPR035906">
    <property type="entry name" value="MetI-like_sf"/>
</dbReference>
<dbReference type="RefSeq" id="WP_141963834.1">
    <property type="nucleotide sequence ID" value="NZ_VFOZ01000003.1"/>
</dbReference>
<dbReference type="GO" id="GO:0043190">
    <property type="term" value="C:ATP-binding cassette (ABC) transporter complex"/>
    <property type="evidence" value="ECO:0007669"/>
    <property type="project" value="InterPro"/>
</dbReference>
<evidence type="ECO:0000256" key="4">
    <source>
        <dbReference type="ARBA" id="ARBA00022692"/>
    </source>
</evidence>
<dbReference type="SUPFAM" id="SSF161098">
    <property type="entry name" value="MetI-like"/>
    <property type="match status" value="1"/>
</dbReference>
<dbReference type="GO" id="GO:0006865">
    <property type="term" value="P:amino acid transport"/>
    <property type="evidence" value="ECO:0007669"/>
    <property type="project" value="UniProtKB-KW"/>
</dbReference>
<dbReference type="GO" id="GO:0022857">
    <property type="term" value="F:transmembrane transporter activity"/>
    <property type="evidence" value="ECO:0007669"/>
    <property type="project" value="InterPro"/>
</dbReference>
<keyword evidence="12" id="KW-1185">Reference proteome</keyword>
<keyword evidence="6 8" id="KW-1133">Transmembrane helix</keyword>
<dbReference type="PROSITE" id="PS50928">
    <property type="entry name" value="ABC_TM1"/>
    <property type="match status" value="1"/>
</dbReference>
<feature type="transmembrane region" description="Helical" evidence="8">
    <location>
        <begin position="74"/>
        <end position="98"/>
    </location>
</feature>
<keyword evidence="3" id="KW-1003">Cell membrane</keyword>
<evidence type="ECO:0000256" key="1">
    <source>
        <dbReference type="ARBA" id="ARBA00004651"/>
    </source>
</evidence>
<dbReference type="Pfam" id="PF00528">
    <property type="entry name" value="BPD_transp_1"/>
    <property type="match status" value="1"/>
</dbReference>
<dbReference type="NCBIfam" id="TIGR01726">
    <property type="entry name" value="HEQRo_perm_3TM"/>
    <property type="match status" value="1"/>
</dbReference>
<sequence length="332" mass="36130">MSGKAISTEHGAGQAATPSPADDDVAAMPLRHTGRWVAAAALLVVFGGTLASFWRNPNIDHTVVAKYLFDTRILSGVGLTVTLTATSMILATMLAVLLAVMRLSTNPVLRVLSWVYVWFFRGTPLLVQVVFWGYLGLLYSRLSIGIPFTSITFASANTSTIITAFVAGLLALGLNEAAYASEIVRAGLLSVDAGHIEAAYSLGMSPTYTLRRIILPQAMRVIIPPMGNETISMLKNTALLELIAVHELYTRTSQISAQNLSQVELLIVASAWYLAMTTVLSIPQYYLERRFGRGTARRPPTSPWKQIRLRYQAARVRLRTVARTDSGMGSPS</sequence>
<evidence type="ECO:0000313" key="12">
    <source>
        <dbReference type="Proteomes" id="UP000316096"/>
    </source>
</evidence>
<evidence type="ECO:0000256" key="8">
    <source>
        <dbReference type="RuleBase" id="RU363032"/>
    </source>
</evidence>
<feature type="transmembrane region" description="Helical" evidence="8">
    <location>
        <begin position="118"/>
        <end position="139"/>
    </location>
</feature>
<keyword evidence="2 8" id="KW-0813">Transport</keyword>
<evidence type="ECO:0000256" key="3">
    <source>
        <dbReference type="ARBA" id="ARBA00022475"/>
    </source>
</evidence>
<dbReference type="InterPro" id="IPR043429">
    <property type="entry name" value="ArtM/GltK/GlnP/TcyL/YhdX-like"/>
</dbReference>
<dbReference type="EMBL" id="VFOZ01000003">
    <property type="protein sequence ID" value="TQL88073.1"/>
    <property type="molecule type" value="Genomic_DNA"/>
</dbReference>